<keyword evidence="1" id="KW-0472">Membrane</keyword>
<comment type="caution">
    <text evidence="2">The sequence shown here is derived from an EMBL/GenBank/DDBJ whole genome shotgun (WGS) entry which is preliminary data.</text>
</comment>
<dbReference type="EMBL" id="JBJQND010000017">
    <property type="protein sequence ID" value="KAL3843171.1"/>
    <property type="molecule type" value="Genomic_DNA"/>
</dbReference>
<dbReference type="Gene3D" id="3.90.550.10">
    <property type="entry name" value="Spore Coat Polysaccharide Biosynthesis Protein SpsA, Chain A"/>
    <property type="match status" value="1"/>
</dbReference>
<dbReference type="InterPro" id="IPR029044">
    <property type="entry name" value="Nucleotide-diphossugar_trans"/>
</dbReference>
<feature type="transmembrane region" description="Helical" evidence="1">
    <location>
        <begin position="26"/>
        <end position="44"/>
    </location>
</feature>
<sequence>MCVCLFTTMPFKRLRKACTSNNWKKSLLLLFSVIVVNSMLMVWIEQVVWTTDRDSLCSTEINALFRDYELCRITLQLDGVPFAEETINQEEVDLKIIVIVYNRAQSLLRLLESLNDVLYFGDRVSIHVWIDRSRTGKIDAETYRVAKQFVFRHGRYYVHNQTCHVGIYGQWMGTWNPRNGSSEKAVILEDDISVSPYFYKWLKLVHKKYGHRDDINGYALQGVSMKHGKFSDGMIEVDTKHKTFLFPILGTWGFSPKMKHWSQFLEWYRDALRDPEFQPIIPGILPSRWWSEFTERGKIDGMWEMWHIYHAWINRYYTLYANYEDHMGLAINWKEPGLHYKETSDEQKQDPLLLKWKPEYEDLPENPVKIDVDGNVMGSESQRRSSRSGFLWFWMK</sequence>
<accession>A0ABD3U1A1</accession>
<name>A0ABD3U1A1_SINWO</name>
<reference evidence="2 3" key="1">
    <citation type="submission" date="2024-11" db="EMBL/GenBank/DDBJ databases">
        <title>Chromosome-level genome assembly of the freshwater bivalve Anodonta woodiana.</title>
        <authorList>
            <person name="Chen X."/>
        </authorList>
    </citation>
    <scope>NUCLEOTIDE SEQUENCE [LARGE SCALE GENOMIC DNA]</scope>
    <source>
        <strain evidence="2">MN2024</strain>
        <tissue evidence="2">Gills</tissue>
    </source>
</reference>
<evidence type="ECO:0000256" key="1">
    <source>
        <dbReference type="SAM" id="Phobius"/>
    </source>
</evidence>
<evidence type="ECO:0000313" key="2">
    <source>
        <dbReference type="EMBL" id="KAL3843171.1"/>
    </source>
</evidence>
<proteinExistence type="predicted"/>
<dbReference type="CDD" id="cd00761">
    <property type="entry name" value="Glyco_tranf_GTA_type"/>
    <property type="match status" value="1"/>
</dbReference>
<dbReference type="SUPFAM" id="SSF53448">
    <property type="entry name" value="Nucleotide-diphospho-sugar transferases"/>
    <property type="match status" value="1"/>
</dbReference>
<gene>
    <name evidence="2" type="ORF">ACJMK2_021122</name>
</gene>
<dbReference type="PANTHER" id="PTHR33604:SF3">
    <property type="entry name" value="OSJNBA0004B13.7 PROTEIN"/>
    <property type="match status" value="1"/>
</dbReference>
<dbReference type="Proteomes" id="UP001634394">
    <property type="component" value="Unassembled WGS sequence"/>
</dbReference>
<keyword evidence="3" id="KW-1185">Reference proteome</keyword>
<keyword evidence="1" id="KW-1133">Transmembrane helix</keyword>
<keyword evidence="1" id="KW-0812">Transmembrane</keyword>
<protein>
    <submittedName>
        <fullName evidence="2">Uncharacterized protein</fullName>
    </submittedName>
</protein>
<dbReference type="AlphaFoldDB" id="A0ABD3U1A1"/>
<organism evidence="2 3">
    <name type="scientific">Sinanodonta woodiana</name>
    <name type="common">Chinese pond mussel</name>
    <name type="synonym">Anodonta woodiana</name>
    <dbReference type="NCBI Taxonomy" id="1069815"/>
    <lineage>
        <taxon>Eukaryota</taxon>
        <taxon>Metazoa</taxon>
        <taxon>Spiralia</taxon>
        <taxon>Lophotrochozoa</taxon>
        <taxon>Mollusca</taxon>
        <taxon>Bivalvia</taxon>
        <taxon>Autobranchia</taxon>
        <taxon>Heteroconchia</taxon>
        <taxon>Palaeoheterodonta</taxon>
        <taxon>Unionida</taxon>
        <taxon>Unionoidea</taxon>
        <taxon>Unionidae</taxon>
        <taxon>Unioninae</taxon>
        <taxon>Sinanodonta</taxon>
    </lineage>
</organism>
<evidence type="ECO:0000313" key="3">
    <source>
        <dbReference type="Proteomes" id="UP001634394"/>
    </source>
</evidence>
<dbReference type="PANTHER" id="PTHR33604">
    <property type="entry name" value="OSJNBA0004B13.7 PROTEIN"/>
    <property type="match status" value="1"/>
</dbReference>